<feature type="transmembrane region" description="Helical" evidence="2">
    <location>
        <begin position="20"/>
        <end position="41"/>
    </location>
</feature>
<keyword evidence="2" id="KW-0812">Transmembrane</keyword>
<protein>
    <submittedName>
        <fullName evidence="3">Uncharacterized protein</fullName>
    </submittedName>
</protein>
<accession>A0A2L0UGB2</accession>
<evidence type="ECO:0000256" key="1">
    <source>
        <dbReference type="SAM" id="MobiDB-lite"/>
    </source>
</evidence>
<dbReference type="EMBL" id="CP024915">
    <property type="protein sequence ID" value="AUZ88266.1"/>
    <property type="molecule type" value="Genomic_DNA"/>
</dbReference>
<feature type="transmembrane region" description="Helical" evidence="2">
    <location>
        <begin position="119"/>
        <end position="147"/>
    </location>
</feature>
<gene>
    <name evidence="3" type="ORF">CVO76_11930</name>
</gene>
<feature type="region of interest" description="Disordered" evidence="1">
    <location>
        <begin position="48"/>
        <end position="69"/>
    </location>
</feature>
<evidence type="ECO:0000313" key="3">
    <source>
        <dbReference type="EMBL" id="AUZ88266.1"/>
    </source>
</evidence>
<organism evidence="3 4">
    <name type="scientific">Arthrobacter agilis</name>
    <dbReference type="NCBI Taxonomy" id="37921"/>
    <lineage>
        <taxon>Bacteria</taxon>
        <taxon>Bacillati</taxon>
        <taxon>Actinomycetota</taxon>
        <taxon>Actinomycetes</taxon>
        <taxon>Micrococcales</taxon>
        <taxon>Micrococcaceae</taxon>
        <taxon>Arthrobacter</taxon>
    </lineage>
</organism>
<evidence type="ECO:0000313" key="4">
    <source>
        <dbReference type="Proteomes" id="UP000239187"/>
    </source>
</evidence>
<reference evidence="3 4" key="1">
    <citation type="submission" date="2017-11" db="EMBL/GenBank/DDBJ databases">
        <title>Draft genome of Arthrobacter agilis strain UMCV2, a plant growth-promoting rhizobacterium and biocontrol capacity of phytopathogenic fungi.</title>
        <authorList>
            <person name="Martinez-Camara R."/>
            <person name="Santoyo G."/>
            <person name="Moreno-Hagelsieb G."/>
            <person name="Valencia-Cantero E."/>
        </authorList>
    </citation>
    <scope>NUCLEOTIDE SEQUENCE [LARGE SCALE GENOMIC DNA]</scope>
    <source>
        <strain evidence="3 4">UMCV2</strain>
    </source>
</reference>
<dbReference type="AlphaFoldDB" id="A0A2L0UGB2"/>
<name>A0A2L0UGB2_9MICC</name>
<dbReference type="Proteomes" id="UP000239187">
    <property type="component" value="Chromosome"/>
</dbReference>
<sequence>MSYAVFLLGKDLLTGETVVLADVALAVLSGLALSAVIFRVNRWKSAREKKKPSGSPTQTNVERAMSTRRLPDDAPAEQWVPELRKAIRADRVMAWIGPLLFGAFGIMGIYLIIDNPEHPWFWILATIFFFSVGASTRPQVVILTLALKL</sequence>
<feature type="transmembrane region" description="Helical" evidence="2">
    <location>
        <begin position="92"/>
        <end position="113"/>
    </location>
</feature>
<evidence type="ECO:0000256" key="2">
    <source>
        <dbReference type="SAM" id="Phobius"/>
    </source>
</evidence>
<keyword evidence="2" id="KW-0472">Membrane</keyword>
<proteinExistence type="predicted"/>
<keyword evidence="2" id="KW-1133">Transmembrane helix</keyword>